<keyword evidence="3" id="KW-1185">Reference proteome</keyword>
<dbReference type="AlphaFoldDB" id="D9WZC3"/>
<dbReference type="HOGENOM" id="CLU_2319038_0_0_11"/>
<dbReference type="STRING" id="591159.SSQG_05944"/>
<gene>
    <name evidence="2" type="ORF">SSQG_05944</name>
</gene>
<dbReference type="RefSeq" id="WP_003993554.1">
    <property type="nucleotide sequence ID" value="NZ_GG657757.1"/>
</dbReference>
<name>D9WZC3_STRVT</name>
<feature type="region of interest" description="Disordered" evidence="1">
    <location>
        <begin position="1"/>
        <end position="99"/>
    </location>
</feature>
<evidence type="ECO:0000313" key="3">
    <source>
        <dbReference type="Proteomes" id="UP000004184"/>
    </source>
</evidence>
<feature type="compositionally biased region" description="Basic and acidic residues" evidence="1">
    <location>
        <begin position="20"/>
        <end position="39"/>
    </location>
</feature>
<accession>D9WZC3</accession>
<protein>
    <submittedName>
        <fullName evidence="2">Predicted protein</fullName>
    </submittedName>
</protein>
<feature type="compositionally biased region" description="Basic and acidic residues" evidence="1">
    <location>
        <begin position="60"/>
        <end position="81"/>
    </location>
</feature>
<sequence>MTRASKEADKYEDDPTGSKSDADKPDEAKVRAATRDVQHAKTAQTNAAPAVNDAQSALDAAKKMAEDARAMREDAAREAKNRTMTGLLTRPPTPWCRNR</sequence>
<evidence type="ECO:0000313" key="2">
    <source>
        <dbReference type="EMBL" id="EFL35426.1"/>
    </source>
</evidence>
<reference evidence="3" key="1">
    <citation type="submission" date="2009-02" db="EMBL/GenBank/DDBJ databases">
        <title>Annotation of Streptomyces viridochromogenes strain DSM 40736.</title>
        <authorList>
            <consortium name="The Broad Institute Genome Sequencing Platform"/>
            <consortium name="Broad Institute Microbial Sequencing Center"/>
            <person name="Fischbach M."/>
            <person name="Godfrey P."/>
            <person name="Ward D."/>
            <person name="Young S."/>
            <person name="Zeng Q."/>
            <person name="Koehrsen M."/>
            <person name="Alvarado L."/>
            <person name="Berlin A.M."/>
            <person name="Bochicchio J."/>
            <person name="Borenstein D."/>
            <person name="Chapman S.B."/>
            <person name="Chen Z."/>
            <person name="Engels R."/>
            <person name="Freedman E."/>
            <person name="Gellesch M."/>
            <person name="Goldberg J."/>
            <person name="Griggs A."/>
            <person name="Gujja S."/>
            <person name="Heilman E.R."/>
            <person name="Heiman D.I."/>
            <person name="Hepburn T.A."/>
            <person name="Howarth C."/>
            <person name="Jen D."/>
            <person name="Larson L."/>
            <person name="Lewis B."/>
            <person name="Mehta T."/>
            <person name="Park D."/>
            <person name="Pearson M."/>
            <person name="Richards J."/>
            <person name="Roberts A."/>
            <person name="Saif S."/>
            <person name="Shea T.D."/>
            <person name="Shenoy N."/>
            <person name="Sisk P."/>
            <person name="Stolte C."/>
            <person name="Sykes S.N."/>
            <person name="Thomson T."/>
            <person name="Walk T."/>
            <person name="White J."/>
            <person name="Yandava C."/>
            <person name="Straight P."/>
            <person name="Clardy J."/>
            <person name="Hung D."/>
            <person name="Kolter R."/>
            <person name="Mekalanos J."/>
            <person name="Walker S."/>
            <person name="Walsh C.T."/>
            <person name="Wieland-Brown L.C."/>
            <person name="Haas B."/>
            <person name="Nusbaum C."/>
            <person name="Birren B."/>
        </authorList>
    </citation>
    <scope>NUCLEOTIDE SEQUENCE [LARGE SCALE GENOMIC DNA]</scope>
    <source>
        <strain evidence="3">DSM 40736 / JCM 4977 / BCRC 1201 / Tue 494</strain>
    </source>
</reference>
<organism evidence="2 3">
    <name type="scientific">Streptomyces viridochromogenes (strain DSM 40736 / JCM 4977 / BCRC 1201 / Tue 494)</name>
    <dbReference type="NCBI Taxonomy" id="591159"/>
    <lineage>
        <taxon>Bacteria</taxon>
        <taxon>Bacillati</taxon>
        <taxon>Actinomycetota</taxon>
        <taxon>Actinomycetes</taxon>
        <taxon>Kitasatosporales</taxon>
        <taxon>Streptomycetaceae</taxon>
        <taxon>Streptomyces</taxon>
    </lineage>
</organism>
<proteinExistence type="predicted"/>
<dbReference type="EMBL" id="GG657757">
    <property type="protein sequence ID" value="EFL35426.1"/>
    <property type="molecule type" value="Genomic_DNA"/>
</dbReference>
<evidence type="ECO:0000256" key="1">
    <source>
        <dbReference type="SAM" id="MobiDB-lite"/>
    </source>
</evidence>
<dbReference type="Proteomes" id="UP000004184">
    <property type="component" value="Unassembled WGS sequence"/>
</dbReference>